<dbReference type="Proteomes" id="UP000243459">
    <property type="component" value="Chromosome 4"/>
</dbReference>
<name>A0A5P1F849_ASPOF</name>
<gene>
    <name evidence="1" type="ORF">A4U43_C04F23680</name>
</gene>
<feature type="non-terminal residue" evidence="1">
    <location>
        <position position="1"/>
    </location>
</feature>
<evidence type="ECO:0000313" key="1">
    <source>
        <dbReference type="EMBL" id="ONK72831.1"/>
    </source>
</evidence>
<dbReference type="EMBL" id="CM007384">
    <property type="protein sequence ID" value="ONK72831.1"/>
    <property type="molecule type" value="Genomic_DNA"/>
</dbReference>
<keyword evidence="2" id="KW-1185">Reference proteome</keyword>
<dbReference type="AlphaFoldDB" id="A0A5P1F849"/>
<sequence length="58" mass="6651">LPVAICQQAHMKRRRRRIIAMRKKAAVEATPIWSSFDIDDGESMRMREEWGIPAATAP</sequence>
<accession>A0A5P1F849</accession>
<organism evidence="1 2">
    <name type="scientific">Asparagus officinalis</name>
    <name type="common">Garden asparagus</name>
    <dbReference type="NCBI Taxonomy" id="4686"/>
    <lineage>
        <taxon>Eukaryota</taxon>
        <taxon>Viridiplantae</taxon>
        <taxon>Streptophyta</taxon>
        <taxon>Embryophyta</taxon>
        <taxon>Tracheophyta</taxon>
        <taxon>Spermatophyta</taxon>
        <taxon>Magnoliopsida</taxon>
        <taxon>Liliopsida</taxon>
        <taxon>Asparagales</taxon>
        <taxon>Asparagaceae</taxon>
        <taxon>Asparagoideae</taxon>
        <taxon>Asparagus</taxon>
    </lineage>
</organism>
<proteinExistence type="predicted"/>
<evidence type="ECO:0000313" key="2">
    <source>
        <dbReference type="Proteomes" id="UP000243459"/>
    </source>
</evidence>
<reference evidence="2" key="1">
    <citation type="journal article" date="2017" name="Nat. Commun.">
        <title>The asparagus genome sheds light on the origin and evolution of a young Y chromosome.</title>
        <authorList>
            <person name="Harkess A."/>
            <person name="Zhou J."/>
            <person name="Xu C."/>
            <person name="Bowers J.E."/>
            <person name="Van der Hulst R."/>
            <person name="Ayyampalayam S."/>
            <person name="Mercati F."/>
            <person name="Riccardi P."/>
            <person name="McKain M.R."/>
            <person name="Kakrana A."/>
            <person name="Tang H."/>
            <person name="Ray J."/>
            <person name="Groenendijk J."/>
            <person name="Arikit S."/>
            <person name="Mathioni S.M."/>
            <person name="Nakano M."/>
            <person name="Shan H."/>
            <person name="Telgmann-Rauber A."/>
            <person name="Kanno A."/>
            <person name="Yue Z."/>
            <person name="Chen H."/>
            <person name="Li W."/>
            <person name="Chen Y."/>
            <person name="Xu X."/>
            <person name="Zhang Y."/>
            <person name="Luo S."/>
            <person name="Chen H."/>
            <person name="Gao J."/>
            <person name="Mao Z."/>
            <person name="Pires J.C."/>
            <person name="Luo M."/>
            <person name="Kudrna D."/>
            <person name="Wing R.A."/>
            <person name="Meyers B.C."/>
            <person name="Yi K."/>
            <person name="Kong H."/>
            <person name="Lavrijsen P."/>
            <person name="Sunseri F."/>
            <person name="Falavigna A."/>
            <person name="Ye Y."/>
            <person name="Leebens-Mack J.H."/>
            <person name="Chen G."/>
        </authorList>
    </citation>
    <scope>NUCLEOTIDE SEQUENCE [LARGE SCALE GENOMIC DNA]</scope>
    <source>
        <strain evidence="2">cv. DH0086</strain>
    </source>
</reference>
<protein>
    <submittedName>
        <fullName evidence="1">Uncharacterized protein</fullName>
    </submittedName>
</protein>